<keyword evidence="5" id="KW-1185">Reference proteome</keyword>
<dbReference type="STRING" id="1531966.A0A0A1TIG8"/>
<protein>
    <recommendedName>
        <fullName evidence="3">ELYS-like domain-containing protein</fullName>
    </recommendedName>
</protein>
<dbReference type="OrthoDB" id="20729at2759"/>
<name>A0A0A1TIG8_9HYPO</name>
<keyword evidence="2" id="KW-0539">Nucleus</keyword>
<dbReference type="Proteomes" id="UP000039046">
    <property type="component" value="Unassembled WGS sequence"/>
</dbReference>
<sequence length="305" mass="34236">MINYNEFHQVFPAELQSPYDRQLQNDIDSHRKELDGILFVDRVLKALGITKAKTYPPKTDAALKQFHQHVCEANIATHHKLSLFYYILLDFDLVNGTSSACNRFAMASGMPSNYQLFMTGLWHMDRADFSAAIEYVAHPCLGADFADDILMTLVRHAPAGEQNLALAYFYSVQPILKSTAALELLFASMVQTSATEALLFSRTFPEPTRELLFQQLLKHAFGQGRGDEASQAGEFLFFPFDTIEDAWLEQYLSSGDGRSLKKAKDMLLVRRIACDKFAEVGKYRANSQWAAVLDGIRGGLDGTVE</sequence>
<dbReference type="AlphaFoldDB" id="A0A0A1TIG8"/>
<dbReference type="Pfam" id="PF13934">
    <property type="entry name" value="ELYS"/>
    <property type="match status" value="1"/>
</dbReference>
<comment type="subcellular location">
    <subcellularLocation>
        <location evidence="1">Nucleus</location>
    </subcellularLocation>
</comment>
<gene>
    <name evidence="4" type="ORF">VHEMI10309</name>
</gene>
<feature type="domain" description="ELYS-like" evidence="3">
    <location>
        <begin position="38"/>
        <end position="254"/>
    </location>
</feature>
<accession>A0A0A1TIG8</accession>
<dbReference type="InterPro" id="IPR025151">
    <property type="entry name" value="ELYS_dom"/>
</dbReference>
<organism evidence="4 5">
    <name type="scientific">[Torrubiella] hemipterigena</name>
    <dbReference type="NCBI Taxonomy" id="1531966"/>
    <lineage>
        <taxon>Eukaryota</taxon>
        <taxon>Fungi</taxon>
        <taxon>Dikarya</taxon>
        <taxon>Ascomycota</taxon>
        <taxon>Pezizomycotina</taxon>
        <taxon>Sordariomycetes</taxon>
        <taxon>Hypocreomycetidae</taxon>
        <taxon>Hypocreales</taxon>
        <taxon>Clavicipitaceae</taxon>
        <taxon>Clavicipitaceae incertae sedis</taxon>
        <taxon>'Torrubiella' clade</taxon>
    </lineage>
</organism>
<evidence type="ECO:0000259" key="3">
    <source>
        <dbReference type="Pfam" id="PF13934"/>
    </source>
</evidence>
<dbReference type="GO" id="GO:0005634">
    <property type="term" value="C:nucleus"/>
    <property type="evidence" value="ECO:0007669"/>
    <property type="project" value="UniProtKB-SubCell"/>
</dbReference>
<evidence type="ECO:0000256" key="2">
    <source>
        <dbReference type="ARBA" id="ARBA00023242"/>
    </source>
</evidence>
<dbReference type="HOGENOM" id="CLU_070360_0_0_1"/>
<dbReference type="EMBL" id="CDHN01000007">
    <property type="protein sequence ID" value="CEJ94799.1"/>
    <property type="molecule type" value="Genomic_DNA"/>
</dbReference>
<proteinExistence type="predicted"/>
<evidence type="ECO:0000313" key="4">
    <source>
        <dbReference type="EMBL" id="CEJ94799.1"/>
    </source>
</evidence>
<evidence type="ECO:0000256" key="1">
    <source>
        <dbReference type="ARBA" id="ARBA00004123"/>
    </source>
</evidence>
<evidence type="ECO:0000313" key="5">
    <source>
        <dbReference type="Proteomes" id="UP000039046"/>
    </source>
</evidence>
<reference evidence="4 5" key="1">
    <citation type="journal article" date="2015" name="Genome Announc.">
        <title>Draft Genome Sequence and Gene Annotation of the Entomopathogenic Fungus Verticillium hemipterigenum.</title>
        <authorList>
            <person name="Horn F."/>
            <person name="Habel A."/>
            <person name="Scharf D.H."/>
            <person name="Dworschak J."/>
            <person name="Brakhage A.A."/>
            <person name="Guthke R."/>
            <person name="Hertweck C."/>
            <person name="Linde J."/>
        </authorList>
    </citation>
    <scope>NUCLEOTIDE SEQUENCE [LARGE SCALE GENOMIC DNA]</scope>
</reference>